<evidence type="ECO:0000256" key="2">
    <source>
        <dbReference type="SAM" id="SignalP"/>
    </source>
</evidence>
<keyword evidence="2" id="KW-0732">Signal</keyword>
<feature type="region of interest" description="Disordered" evidence="1">
    <location>
        <begin position="50"/>
        <end position="73"/>
    </location>
</feature>
<evidence type="ECO:0000313" key="3">
    <source>
        <dbReference type="EMBL" id="TDG38900.1"/>
    </source>
</evidence>
<gene>
    <name evidence="3" type="ORF">AWZ03_014678</name>
</gene>
<accession>A0A484ASQ6</accession>
<evidence type="ECO:0000313" key="4">
    <source>
        <dbReference type="Proteomes" id="UP000295192"/>
    </source>
</evidence>
<dbReference type="Proteomes" id="UP000295192">
    <property type="component" value="Unassembled WGS sequence"/>
</dbReference>
<sequence length="73" mass="7788">MRSYFNIFRLLLLLLLLLCLVGQLRAAPVGEHVDHAGCIRVTIIKRPLTTPTTTTTTTTTTTAATTGPAVPPG</sequence>
<evidence type="ECO:0000256" key="1">
    <source>
        <dbReference type="SAM" id="MobiDB-lite"/>
    </source>
</evidence>
<feature type="signal peptide" evidence="2">
    <location>
        <begin position="1"/>
        <end position="26"/>
    </location>
</feature>
<comment type="caution">
    <text evidence="3">The sequence shown here is derived from an EMBL/GenBank/DDBJ whole genome shotgun (WGS) entry which is preliminary data.</text>
</comment>
<feature type="chain" id="PRO_5019854764" evidence="2">
    <location>
        <begin position="27"/>
        <end position="73"/>
    </location>
</feature>
<proteinExistence type="predicted"/>
<name>A0A484ASQ6_DRONA</name>
<reference evidence="3 4" key="1">
    <citation type="journal article" date="2019" name="J. Hered.">
        <title>An Improved Genome Assembly for Drosophila navojoa, the Basal Species in the mojavensis Cluster.</title>
        <authorList>
            <person name="Vanderlinde T."/>
            <person name="Dupim E.G."/>
            <person name="Nazario-Yepiz N.O."/>
            <person name="Carvalho A.B."/>
        </authorList>
    </citation>
    <scope>NUCLEOTIDE SEQUENCE [LARGE SCALE GENOMIC DNA]</scope>
    <source>
        <strain evidence="3">Navoj_Jal97</strain>
        <tissue evidence="3">Whole organism</tissue>
    </source>
</reference>
<dbReference type="OMA" id="GCIRVTI"/>
<organism evidence="3 4">
    <name type="scientific">Drosophila navojoa</name>
    <name type="common">Fruit fly</name>
    <dbReference type="NCBI Taxonomy" id="7232"/>
    <lineage>
        <taxon>Eukaryota</taxon>
        <taxon>Metazoa</taxon>
        <taxon>Ecdysozoa</taxon>
        <taxon>Arthropoda</taxon>
        <taxon>Hexapoda</taxon>
        <taxon>Insecta</taxon>
        <taxon>Pterygota</taxon>
        <taxon>Neoptera</taxon>
        <taxon>Endopterygota</taxon>
        <taxon>Diptera</taxon>
        <taxon>Brachycera</taxon>
        <taxon>Muscomorpha</taxon>
        <taxon>Ephydroidea</taxon>
        <taxon>Drosophilidae</taxon>
        <taxon>Drosophila</taxon>
    </lineage>
</organism>
<dbReference type="EMBL" id="LSRL02001682">
    <property type="protein sequence ID" value="TDG38900.1"/>
    <property type="molecule type" value="Genomic_DNA"/>
</dbReference>
<protein>
    <submittedName>
        <fullName evidence="3">Uncharacterized protein</fullName>
    </submittedName>
</protein>
<keyword evidence="4" id="KW-1185">Reference proteome</keyword>
<dbReference type="AlphaFoldDB" id="A0A484ASQ6"/>
<feature type="compositionally biased region" description="Low complexity" evidence="1">
    <location>
        <begin position="50"/>
        <end position="66"/>
    </location>
</feature>